<keyword evidence="1" id="KW-0472">Membrane</keyword>
<sequence length="114" mass="13288">MEVKISGEFMGTVAPLVVYWIYSGFYVLFGSSEKYRLHSKKEEDDKNLVSKKTVVKGVLLQQAIQAVVAIILFTIIYFFWNCLLDFVLEIRAFIVRYTDKKSIRDRDLMLFCVS</sequence>
<dbReference type="AlphaFoldDB" id="A0A9K3I4E9"/>
<dbReference type="Proteomes" id="UP000215914">
    <property type="component" value="Unassembled WGS sequence"/>
</dbReference>
<organism evidence="2 3">
    <name type="scientific">Helianthus annuus</name>
    <name type="common">Common sunflower</name>
    <dbReference type="NCBI Taxonomy" id="4232"/>
    <lineage>
        <taxon>Eukaryota</taxon>
        <taxon>Viridiplantae</taxon>
        <taxon>Streptophyta</taxon>
        <taxon>Embryophyta</taxon>
        <taxon>Tracheophyta</taxon>
        <taxon>Spermatophyta</taxon>
        <taxon>Magnoliopsida</taxon>
        <taxon>eudicotyledons</taxon>
        <taxon>Gunneridae</taxon>
        <taxon>Pentapetalae</taxon>
        <taxon>asterids</taxon>
        <taxon>campanulids</taxon>
        <taxon>Asterales</taxon>
        <taxon>Asteraceae</taxon>
        <taxon>Asteroideae</taxon>
        <taxon>Heliantheae alliance</taxon>
        <taxon>Heliantheae</taxon>
        <taxon>Helianthus</taxon>
    </lineage>
</organism>
<comment type="caution">
    <text evidence="2">The sequence shown here is derived from an EMBL/GenBank/DDBJ whole genome shotgun (WGS) entry which is preliminary data.</text>
</comment>
<accession>A0A9K3I4E9</accession>
<evidence type="ECO:0000313" key="2">
    <source>
        <dbReference type="EMBL" id="KAF5790078.1"/>
    </source>
</evidence>
<dbReference type="EMBL" id="MNCJ02000324">
    <property type="protein sequence ID" value="KAF5790078.1"/>
    <property type="molecule type" value="Genomic_DNA"/>
</dbReference>
<keyword evidence="2" id="KW-0560">Oxidoreductase</keyword>
<keyword evidence="1" id="KW-0812">Transmembrane</keyword>
<reference evidence="2" key="1">
    <citation type="journal article" date="2017" name="Nature">
        <title>The sunflower genome provides insights into oil metabolism, flowering and Asterid evolution.</title>
        <authorList>
            <person name="Badouin H."/>
            <person name="Gouzy J."/>
            <person name="Grassa C.J."/>
            <person name="Murat F."/>
            <person name="Staton S.E."/>
            <person name="Cottret L."/>
            <person name="Lelandais-Briere C."/>
            <person name="Owens G.L."/>
            <person name="Carrere S."/>
            <person name="Mayjonade B."/>
            <person name="Legrand L."/>
            <person name="Gill N."/>
            <person name="Kane N.C."/>
            <person name="Bowers J.E."/>
            <person name="Hubner S."/>
            <person name="Bellec A."/>
            <person name="Berard A."/>
            <person name="Berges H."/>
            <person name="Blanchet N."/>
            <person name="Boniface M.C."/>
            <person name="Brunel D."/>
            <person name="Catrice O."/>
            <person name="Chaidir N."/>
            <person name="Claudel C."/>
            <person name="Donnadieu C."/>
            <person name="Faraut T."/>
            <person name="Fievet G."/>
            <person name="Helmstetter N."/>
            <person name="King M."/>
            <person name="Knapp S.J."/>
            <person name="Lai Z."/>
            <person name="Le Paslier M.C."/>
            <person name="Lippi Y."/>
            <person name="Lorenzon L."/>
            <person name="Mandel J.R."/>
            <person name="Marage G."/>
            <person name="Marchand G."/>
            <person name="Marquand E."/>
            <person name="Bret-Mestries E."/>
            <person name="Morien E."/>
            <person name="Nambeesan S."/>
            <person name="Nguyen T."/>
            <person name="Pegot-Espagnet P."/>
            <person name="Pouilly N."/>
            <person name="Raftis F."/>
            <person name="Sallet E."/>
            <person name="Schiex T."/>
            <person name="Thomas J."/>
            <person name="Vandecasteele C."/>
            <person name="Vares D."/>
            <person name="Vear F."/>
            <person name="Vautrin S."/>
            <person name="Crespi M."/>
            <person name="Mangin B."/>
            <person name="Burke J.M."/>
            <person name="Salse J."/>
            <person name="Munos S."/>
            <person name="Vincourt P."/>
            <person name="Rieseberg L.H."/>
            <person name="Langlade N.B."/>
        </authorList>
    </citation>
    <scope>NUCLEOTIDE SEQUENCE</scope>
    <source>
        <tissue evidence="2">Leaves</tissue>
    </source>
</reference>
<feature type="transmembrane region" description="Helical" evidence="1">
    <location>
        <begin position="12"/>
        <end position="31"/>
    </location>
</feature>
<gene>
    <name evidence="2" type="ORF">HanXRQr2_Chr09g0378831</name>
</gene>
<dbReference type="Gramene" id="mRNA:HanXRQr2_Chr09g0378831">
    <property type="protein sequence ID" value="mRNA:HanXRQr2_Chr09g0378831"/>
    <property type="gene ID" value="HanXRQr2_Chr09g0378831"/>
</dbReference>
<proteinExistence type="predicted"/>
<dbReference type="GO" id="GO:0102772">
    <property type="term" value="F:sphingolipid C4-monooxygenase activity"/>
    <property type="evidence" value="ECO:0007669"/>
    <property type="project" value="UniProtKB-EC"/>
</dbReference>
<keyword evidence="3" id="KW-1185">Reference proteome</keyword>
<reference evidence="2" key="2">
    <citation type="submission" date="2020-06" db="EMBL/GenBank/DDBJ databases">
        <title>Helianthus annuus Genome sequencing and assembly Release 2.</title>
        <authorList>
            <person name="Gouzy J."/>
            <person name="Langlade N."/>
            <person name="Munos S."/>
        </authorList>
    </citation>
    <scope>NUCLEOTIDE SEQUENCE</scope>
    <source>
        <tissue evidence="2">Leaves</tissue>
    </source>
</reference>
<keyword evidence="1" id="KW-1133">Transmembrane helix</keyword>
<evidence type="ECO:0000256" key="1">
    <source>
        <dbReference type="SAM" id="Phobius"/>
    </source>
</evidence>
<evidence type="ECO:0000313" key="3">
    <source>
        <dbReference type="Proteomes" id="UP000215914"/>
    </source>
</evidence>
<dbReference type="EC" id="1.14.18.5" evidence="2"/>
<feature type="transmembrane region" description="Helical" evidence="1">
    <location>
        <begin position="58"/>
        <end position="80"/>
    </location>
</feature>
<name>A0A9K3I4E9_HELAN</name>
<protein>
    <submittedName>
        <fullName evidence="2">Sphingolipid C4-monooxygenase</fullName>
        <ecNumber evidence="2">1.14.18.5</ecNumber>
    </submittedName>
</protein>